<dbReference type="CDD" id="cd17039">
    <property type="entry name" value="Ubl_ubiquitin_like"/>
    <property type="match status" value="1"/>
</dbReference>
<dbReference type="AlphaFoldDB" id="A0A0C3HDR9"/>
<dbReference type="SMART" id="SM00213">
    <property type="entry name" value="UBQ"/>
    <property type="match status" value="1"/>
</dbReference>
<organism evidence="2 3">
    <name type="scientific">Oidiodendron maius (strain Zn)</name>
    <dbReference type="NCBI Taxonomy" id="913774"/>
    <lineage>
        <taxon>Eukaryota</taxon>
        <taxon>Fungi</taxon>
        <taxon>Dikarya</taxon>
        <taxon>Ascomycota</taxon>
        <taxon>Pezizomycotina</taxon>
        <taxon>Leotiomycetes</taxon>
        <taxon>Leotiomycetes incertae sedis</taxon>
        <taxon>Myxotrichaceae</taxon>
        <taxon>Oidiodendron</taxon>
    </lineage>
</organism>
<dbReference type="EMBL" id="KN832871">
    <property type="protein sequence ID" value="KIN06391.1"/>
    <property type="molecule type" value="Genomic_DNA"/>
</dbReference>
<sequence length="426" mass="46367">MGVEAPSAHKTIRISRPCCGKLRTLDISLVRTIRVPDNERTYELPPDLGRFPIYNVEDYSSKLPPSLVKKGGLFIPLYLILGGVNAVSGNPSKAQLQGIITRQRSHLAKSQSAQDYLVPPAQLWLDGVATGDGKVMQFVATPVNSGYSVEAQVTGAEDIAGIQFEVTPKHQDSYIPIKPTSTESPASSIFVKTLTGKRHHLHVAPCYTVGDVKELIQACEGVSPDQQRLLHSGKALPDCNHELLSNCEISEGSVIHLALKIGGGGATIPATGPNEDEVKEVTLGAGGLIEQVIHSDSNPNSWDAEKTILFNLQLFDASCFKYILGIDPPKTPITAATYAKYGYPFFHLYEQPSGIYGELHLDSIGALDRRDGIYSSIHEEEKDLTFPSVDIVRRGTNAVTLNTVDEKTKFVPFQELSGRLKTLHLS</sequence>
<dbReference type="SUPFAM" id="SSF54236">
    <property type="entry name" value="Ubiquitin-like"/>
    <property type="match status" value="1"/>
</dbReference>
<evidence type="ECO:0000313" key="2">
    <source>
        <dbReference type="EMBL" id="KIN06391.1"/>
    </source>
</evidence>
<keyword evidence="3" id="KW-1185">Reference proteome</keyword>
<name>A0A0C3HDR9_OIDMZ</name>
<dbReference type="PROSITE" id="PS50053">
    <property type="entry name" value="UBIQUITIN_2"/>
    <property type="match status" value="1"/>
</dbReference>
<dbReference type="OrthoDB" id="428577at2759"/>
<accession>A0A0C3HDR9</accession>
<dbReference type="InterPro" id="IPR000626">
    <property type="entry name" value="Ubiquitin-like_dom"/>
</dbReference>
<protein>
    <recommendedName>
        <fullName evidence="1">Ubiquitin-like domain-containing protein</fullName>
    </recommendedName>
</protein>
<feature type="domain" description="Ubiquitin-like" evidence="1">
    <location>
        <begin position="187"/>
        <end position="264"/>
    </location>
</feature>
<dbReference type="Pfam" id="PF00240">
    <property type="entry name" value="ubiquitin"/>
    <property type="match status" value="1"/>
</dbReference>
<evidence type="ECO:0000259" key="1">
    <source>
        <dbReference type="PROSITE" id="PS50053"/>
    </source>
</evidence>
<dbReference type="HOGENOM" id="CLU_027438_0_0_1"/>
<dbReference type="Proteomes" id="UP000054321">
    <property type="component" value="Unassembled WGS sequence"/>
</dbReference>
<dbReference type="InParanoid" id="A0A0C3HDR9"/>
<gene>
    <name evidence="2" type="ORF">OIDMADRAFT_155492</name>
</gene>
<dbReference type="Gene3D" id="3.10.20.90">
    <property type="entry name" value="Phosphatidylinositol 3-kinase Catalytic Subunit, Chain A, domain 1"/>
    <property type="match status" value="1"/>
</dbReference>
<dbReference type="InterPro" id="IPR029071">
    <property type="entry name" value="Ubiquitin-like_domsf"/>
</dbReference>
<dbReference type="STRING" id="913774.A0A0C3HDR9"/>
<dbReference type="PANTHER" id="PTHR10666">
    <property type="entry name" value="UBIQUITIN"/>
    <property type="match status" value="1"/>
</dbReference>
<dbReference type="InterPro" id="IPR050158">
    <property type="entry name" value="Ubiquitin_ubiquitin-like"/>
</dbReference>
<reference evidence="3" key="2">
    <citation type="submission" date="2015-01" db="EMBL/GenBank/DDBJ databases">
        <title>Evolutionary Origins and Diversification of the Mycorrhizal Mutualists.</title>
        <authorList>
            <consortium name="DOE Joint Genome Institute"/>
            <consortium name="Mycorrhizal Genomics Consortium"/>
            <person name="Kohler A."/>
            <person name="Kuo A."/>
            <person name="Nagy L.G."/>
            <person name="Floudas D."/>
            <person name="Copeland A."/>
            <person name="Barry K.W."/>
            <person name="Cichocki N."/>
            <person name="Veneault-Fourrey C."/>
            <person name="LaButti K."/>
            <person name="Lindquist E.A."/>
            <person name="Lipzen A."/>
            <person name="Lundell T."/>
            <person name="Morin E."/>
            <person name="Murat C."/>
            <person name="Riley R."/>
            <person name="Ohm R."/>
            <person name="Sun H."/>
            <person name="Tunlid A."/>
            <person name="Henrissat B."/>
            <person name="Grigoriev I.V."/>
            <person name="Hibbett D.S."/>
            <person name="Martin F."/>
        </authorList>
    </citation>
    <scope>NUCLEOTIDE SEQUENCE [LARGE SCALE GENOMIC DNA]</scope>
    <source>
        <strain evidence="3">Zn</strain>
    </source>
</reference>
<reference evidence="2 3" key="1">
    <citation type="submission" date="2014-04" db="EMBL/GenBank/DDBJ databases">
        <authorList>
            <consortium name="DOE Joint Genome Institute"/>
            <person name="Kuo A."/>
            <person name="Martino E."/>
            <person name="Perotto S."/>
            <person name="Kohler A."/>
            <person name="Nagy L.G."/>
            <person name="Floudas D."/>
            <person name="Copeland A."/>
            <person name="Barry K.W."/>
            <person name="Cichocki N."/>
            <person name="Veneault-Fourrey C."/>
            <person name="LaButti K."/>
            <person name="Lindquist E.A."/>
            <person name="Lipzen A."/>
            <person name="Lundell T."/>
            <person name="Morin E."/>
            <person name="Murat C."/>
            <person name="Sun H."/>
            <person name="Tunlid A."/>
            <person name="Henrissat B."/>
            <person name="Grigoriev I.V."/>
            <person name="Hibbett D.S."/>
            <person name="Martin F."/>
            <person name="Nordberg H.P."/>
            <person name="Cantor M.N."/>
            <person name="Hua S.X."/>
        </authorList>
    </citation>
    <scope>NUCLEOTIDE SEQUENCE [LARGE SCALE GENOMIC DNA]</scope>
    <source>
        <strain evidence="2 3">Zn</strain>
    </source>
</reference>
<proteinExistence type="predicted"/>
<evidence type="ECO:0000313" key="3">
    <source>
        <dbReference type="Proteomes" id="UP000054321"/>
    </source>
</evidence>